<feature type="transmembrane region" description="Helical" evidence="2">
    <location>
        <begin position="59"/>
        <end position="83"/>
    </location>
</feature>
<evidence type="ECO:0000256" key="1">
    <source>
        <dbReference type="ARBA" id="ARBA00005698"/>
    </source>
</evidence>
<gene>
    <name evidence="3" type="ORF">DCE01_06000</name>
</gene>
<evidence type="ECO:0000256" key="2">
    <source>
        <dbReference type="RuleBase" id="RU004429"/>
    </source>
</evidence>
<reference evidence="3 4" key="1">
    <citation type="journal article" date="2018" name="Nat. Biotechnol.">
        <title>A standardized bacterial taxonomy based on genome phylogeny substantially revises the tree of life.</title>
        <authorList>
            <person name="Parks D.H."/>
            <person name="Chuvochina M."/>
            <person name="Waite D.W."/>
            <person name="Rinke C."/>
            <person name="Skarshewski A."/>
            <person name="Chaumeil P.A."/>
            <person name="Hugenholtz P."/>
        </authorList>
    </citation>
    <scope>NUCLEOTIDE SEQUENCE [LARGE SCALE GENOMIC DNA]</scope>
    <source>
        <strain evidence="3">UBA12529</strain>
    </source>
</reference>
<protein>
    <recommendedName>
        <fullName evidence="2">NADH-quinone oxidoreductase subunit J</fullName>
        <ecNumber evidence="2">7.1.1.-</ecNumber>
    </recommendedName>
</protein>
<dbReference type="EC" id="7.1.1.-" evidence="2"/>
<dbReference type="InterPro" id="IPR042106">
    <property type="entry name" value="Nuo/plastoQ_OxRdtase_6_NuoJ"/>
</dbReference>
<comment type="function">
    <text evidence="2">NDH-1 shuttles electrons from NADH, via FMN and iron-sulfur (Fe-S) centers, to quinones in the respiratory chain. Couples the redox reaction to proton translocation (for every two electrons transferred, four hydrogen ions are translocated across the cytoplasmic membrane), and thus conserves the redox energy in a proton gradient.</text>
</comment>
<name>A0A124FKS8_9BACT</name>
<comment type="caution">
    <text evidence="3">The sequence shown here is derived from an EMBL/GenBank/DDBJ whole genome shotgun (WGS) entry which is preliminary data.</text>
</comment>
<dbReference type="GO" id="GO:0008137">
    <property type="term" value="F:NADH dehydrogenase (ubiquinone) activity"/>
    <property type="evidence" value="ECO:0007669"/>
    <property type="project" value="UniProtKB-UniRule"/>
</dbReference>
<evidence type="ECO:0000313" key="3">
    <source>
        <dbReference type="EMBL" id="HAA84315.1"/>
    </source>
</evidence>
<keyword evidence="3" id="KW-0830">Ubiquinone</keyword>
<feature type="transmembrane region" description="Helical" evidence="2">
    <location>
        <begin position="95"/>
        <end position="118"/>
    </location>
</feature>
<feature type="transmembrane region" description="Helical" evidence="2">
    <location>
        <begin position="12"/>
        <end position="28"/>
    </location>
</feature>
<dbReference type="RefSeq" id="WP_051754537.1">
    <property type="nucleotide sequence ID" value="NZ_DAINLL010000011.1"/>
</dbReference>
<dbReference type="EMBL" id="DLVE01000076">
    <property type="protein sequence ID" value="HAA84315.1"/>
    <property type="molecule type" value="Genomic_DNA"/>
</dbReference>
<dbReference type="PANTHER" id="PTHR33269">
    <property type="entry name" value="NADH-UBIQUINONE OXIDOREDUCTASE CHAIN 6"/>
    <property type="match status" value="1"/>
</dbReference>
<dbReference type="InterPro" id="IPR001457">
    <property type="entry name" value="NADH_UbQ/plastoQ_OxRdtase_su6"/>
</dbReference>
<keyword evidence="2" id="KW-1003">Cell membrane</keyword>
<dbReference type="AlphaFoldDB" id="A0A124FKS8"/>
<keyword evidence="2" id="KW-0812">Transmembrane</keyword>
<proteinExistence type="inferred from homology"/>
<dbReference type="Pfam" id="PF00499">
    <property type="entry name" value="Oxidored_q3"/>
    <property type="match status" value="1"/>
</dbReference>
<keyword evidence="2" id="KW-0874">Quinone</keyword>
<feature type="transmembrane region" description="Helical" evidence="2">
    <location>
        <begin position="138"/>
        <end position="171"/>
    </location>
</feature>
<dbReference type="PANTHER" id="PTHR33269:SF17">
    <property type="entry name" value="NADH-UBIQUINONE OXIDOREDUCTASE CHAIN 6"/>
    <property type="match status" value="1"/>
</dbReference>
<sequence length="181" mass="20500">MGLGIDLNSLIFGYLAFAMVVSSVLAVFSKNPVHTILLVLVMVVHQAFLLLTLGSEFLMAVQLIVYAGAVLVLFLFVVYLINLRKETKHSIFVKRFCLCSLVFLLFLGFMGVNLYLIYGAKKFEQAVLPFNPLEKDNLWWIAHYLFNYYLLPFEIIGVILLVAVLGAVFLVRKVKTTEEEV</sequence>
<comment type="subcellular location">
    <subcellularLocation>
        <location evidence="2">Cell membrane</location>
        <topology evidence="2">Multi-pass membrane protein</topology>
    </subcellularLocation>
</comment>
<evidence type="ECO:0000313" key="4">
    <source>
        <dbReference type="Proteomes" id="UP000257240"/>
    </source>
</evidence>
<keyword evidence="2" id="KW-0520">NAD</keyword>
<feature type="transmembrane region" description="Helical" evidence="2">
    <location>
        <begin position="35"/>
        <end position="53"/>
    </location>
</feature>
<dbReference type="GO" id="GO:0005886">
    <property type="term" value="C:plasma membrane"/>
    <property type="evidence" value="ECO:0007669"/>
    <property type="project" value="UniProtKB-SubCell"/>
</dbReference>
<dbReference type="GO" id="GO:0048038">
    <property type="term" value="F:quinone binding"/>
    <property type="evidence" value="ECO:0007669"/>
    <property type="project" value="UniProtKB-UniRule"/>
</dbReference>
<comment type="catalytic activity">
    <reaction evidence="2">
        <text>a quinone + NADH + 5 H(+)(in) = a quinol + NAD(+) + 4 H(+)(out)</text>
        <dbReference type="Rhea" id="RHEA:57888"/>
        <dbReference type="ChEBI" id="CHEBI:15378"/>
        <dbReference type="ChEBI" id="CHEBI:24646"/>
        <dbReference type="ChEBI" id="CHEBI:57540"/>
        <dbReference type="ChEBI" id="CHEBI:57945"/>
        <dbReference type="ChEBI" id="CHEBI:132124"/>
    </reaction>
</comment>
<comment type="similarity">
    <text evidence="1 2">Belongs to the complex I subunit 6 family.</text>
</comment>
<keyword evidence="2" id="KW-1133">Transmembrane helix</keyword>
<dbReference type="Gene3D" id="1.20.120.1200">
    <property type="entry name" value="NADH-ubiquinone/plastoquinone oxidoreductase chain 6, subunit NuoJ"/>
    <property type="match status" value="1"/>
</dbReference>
<organism evidence="3 4">
    <name type="scientific">Thermodesulfobacterium commune</name>
    <dbReference type="NCBI Taxonomy" id="1741"/>
    <lineage>
        <taxon>Bacteria</taxon>
        <taxon>Pseudomonadati</taxon>
        <taxon>Thermodesulfobacteriota</taxon>
        <taxon>Thermodesulfobacteria</taxon>
        <taxon>Thermodesulfobacteriales</taxon>
        <taxon>Thermodesulfobacteriaceae</taxon>
        <taxon>Thermodesulfobacterium</taxon>
    </lineage>
</organism>
<keyword evidence="2" id="KW-0472">Membrane</keyword>
<dbReference type="Proteomes" id="UP000257240">
    <property type="component" value="Unassembled WGS sequence"/>
</dbReference>
<accession>A0A124FKS8</accession>